<reference evidence="1" key="2">
    <citation type="submission" date="2006-01" db="EMBL/GenBank/DDBJ databases">
        <authorList>
            <person name="Genoscope"/>
        </authorList>
    </citation>
    <scope>NUCLEOTIDE SEQUENCE</scope>
</reference>
<dbReference type="AlphaFoldDB" id="Q1Q0Z0"/>
<dbReference type="EMBL" id="CT573071">
    <property type="protein sequence ID" value="CAJ73667.1"/>
    <property type="molecule type" value="Genomic_DNA"/>
</dbReference>
<sequence>MKTRLRSPALSLRIQFQFLIGRMKTNKYSLTSSPRTKFQFLIGRMKTCAASKIINQPLRFNSS</sequence>
<name>Q1Q0Z0_KUEST</name>
<evidence type="ECO:0000313" key="1">
    <source>
        <dbReference type="EMBL" id="CAJ73667.1"/>
    </source>
</evidence>
<reference evidence="1" key="1">
    <citation type="journal article" date="2006" name="Nature">
        <title>Deciphering the evolution and metabolism of an anammox bacterium from a community genome.</title>
        <authorList>
            <person name="Strous M."/>
            <person name="Pelletier E."/>
            <person name="Mangenot S."/>
            <person name="Rattei T."/>
            <person name="Lehner A."/>
            <person name="Taylor M.W."/>
            <person name="Horn M."/>
            <person name="Daims H."/>
            <person name="Bartol-Mavel D."/>
            <person name="Wincker P."/>
            <person name="Barbe V."/>
            <person name="Fonknechten N."/>
            <person name="Vallenet D."/>
            <person name="Segurens B."/>
            <person name="Schenowitz-Truong C."/>
            <person name="Medigue C."/>
            <person name="Collingro A."/>
            <person name="Snel B."/>
            <person name="Dutilh B.E."/>
            <person name="OpDenCamp H.J.M."/>
            <person name="vanDerDrift C."/>
            <person name="Cirpus I."/>
            <person name="vanDePas-Schoonen K.T."/>
            <person name="Harhangi H.R."/>
            <person name="vanNiftrik L."/>
            <person name="Schmid M."/>
            <person name="Keltjens J."/>
            <person name="vanDeVossenberg J."/>
            <person name="Kartal B."/>
            <person name="Meier H."/>
            <person name="Frishman D."/>
            <person name="Huynen M.A."/>
            <person name="Mewes H."/>
            <person name="Weissenbach J."/>
            <person name="Jetten M.S.M."/>
            <person name="Wagner M."/>
            <person name="LePaslier D."/>
        </authorList>
    </citation>
    <scope>NUCLEOTIDE SEQUENCE</scope>
</reference>
<accession>Q1Q0Z0</accession>
<gene>
    <name evidence="1" type="ORF">kuste2914</name>
</gene>
<protein>
    <submittedName>
        <fullName evidence="1">Uncharacterized protein</fullName>
    </submittedName>
</protein>
<proteinExistence type="predicted"/>
<organism evidence="1">
    <name type="scientific">Kuenenia stuttgartiensis</name>
    <dbReference type="NCBI Taxonomy" id="174633"/>
    <lineage>
        <taxon>Bacteria</taxon>
        <taxon>Pseudomonadati</taxon>
        <taxon>Planctomycetota</taxon>
        <taxon>Candidatus Brocadiia</taxon>
        <taxon>Candidatus Brocadiales</taxon>
        <taxon>Candidatus Brocadiaceae</taxon>
        <taxon>Candidatus Kuenenia</taxon>
    </lineage>
</organism>